<reference evidence="1 2" key="1">
    <citation type="submission" date="2017-12" db="EMBL/GenBank/DDBJ databases">
        <title>Gene loss provides genomic basis for host adaptation in cereal stripe rust fungi.</title>
        <authorList>
            <person name="Xia C."/>
        </authorList>
    </citation>
    <scope>NUCLEOTIDE SEQUENCE [LARGE SCALE GENOMIC DNA]</scope>
    <source>
        <strain evidence="1 2">93TX-2</strain>
    </source>
</reference>
<proteinExistence type="predicted"/>
<accession>A0A2S4VIX2</accession>
<dbReference type="PANTHER" id="PTHR33069:SF3">
    <property type="entry name" value="DYNEIN HEAVY CHAIN TAIL DOMAIN-CONTAINING PROTEIN"/>
    <property type="match status" value="1"/>
</dbReference>
<evidence type="ECO:0000313" key="1">
    <source>
        <dbReference type="EMBL" id="POW09493.1"/>
    </source>
</evidence>
<gene>
    <name evidence="1" type="ORF">PSHT_09093</name>
</gene>
<comment type="caution">
    <text evidence="1">The sequence shown here is derived from an EMBL/GenBank/DDBJ whole genome shotgun (WGS) entry which is preliminary data.</text>
</comment>
<feature type="non-terminal residue" evidence="1">
    <location>
        <position position="1"/>
    </location>
</feature>
<dbReference type="PANTHER" id="PTHR33069">
    <property type="entry name" value="CHROMOSOME 7, WHOLE GENOME SHOTGUN SEQUENCE-RELATED"/>
    <property type="match status" value="1"/>
</dbReference>
<keyword evidence="2" id="KW-1185">Reference proteome</keyword>
<sequence>LSVIASDLDIRPDLRSASLEKRLSPSNTVHRLCFQRWSNRSRKSLLPFDQGTQLKFQTKIIKISPRKAVSRLHQRVNEHGKRASPIYTGHDDDSAPYENQTLHQLRRIIFPKLKKNLNLLLIAMEPSNFQCDKKSESINSFMDILTDIDTILGELADAMSRIKKNLDFHERALVEDSKIQPVTHFQHSQTRGKVDSFLDHAFSDVLVACDALLIHQAKTLRLYSNGRISPLTSRKATAKIDVMTKWFENSMLNSAREEWRYFLKLIENSLLHLLELSNPRFRRICIDYETESDDMRSLEPGIVVFKLCRLYFDKLSRSTDSNPLILDEPSTCMDREMRVNWQVAEDKYVTIELVGGFIRTSRILWEYYDSMVVKDDPRVYPEVMAEARWWLDSWNSLFLISVANLMGSPVCKWSWRELAAGLDLSNDEVVHDDEWQDRWELANKTELDQKPDGELDK</sequence>
<dbReference type="VEuPathDB" id="FungiDB:PSTT_04528"/>
<reference evidence="2" key="3">
    <citation type="journal article" date="2018" name="Mol. Plant Microbe Interact.">
        <title>Genome sequence resources for the wheat stripe rust pathogen (Puccinia striiformis f. sp. tritici) and the barley stripe rust pathogen (Puccinia striiformis f. sp. hordei).</title>
        <authorList>
            <person name="Xia C."/>
            <person name="Wang M."/>
            <person name="Yin C."/>
            <person name="Cornejo O.E."/>
            <person name="Hulbert S.H."/>
            <person name="Chen X."/>
        </authorList>
    </citation>
    <scope>NUCLEOTIDE SEQUENCE [LARGE SCALE GENOMIC DNA]</scope>
    <source>
        <strain evidence="2">93TX-2</strain>
    </source>
</reference>
<dbReference type="Proteomes" id="UP000238274">
    <property type="component" value="Unassembled WGS sequence"/>
</dbReference>
<evidence type="ECO:0000313" key="2">
    <source>
        <dbReference type="Proteomes" id="UP000238274"/>
    </source>
</evidence>
<dbReference type="EMBL" id="PKSM01000127">
    <property type="protein sequence ID" value="POW09493.1"/>
    <property type="molecule type" value="Genomic_DNA"/>
</dbReference>
<dbReference type="AlphaFoldDB" id="A0A2S4VIX2"/>
<name>A0A2S4VIX2_9BASI</name>
<dbReference type="VEuPathDB" id="FungiDB:PSHT_09093"/>
<organism evidence="1 2">
    <name type="scientific">Puccinia striiformis</name>
    <dbReference type="NCBI Taxonomy" id="27350"/>
    <lineage>
        <taxon>Eukaryota</taxon>
        <taxon>Fungi</taxon>
        <taxon>Dikarya</taxon>
        <taxon>Basidiomycota</taxon>
        <taxon>Pucciniomycotina</taxon>
        <taxon>Pucciniomycetes</taxon>
        <taxon>Pucciniales</taxon>
        <taxon>Pucciniaceae</taxon>
        <taxon>Puccinia</taxon>
    </lineage>
</organism>
<reference evidence="2" key="2">
    <citation type="journal article" date="2018" name="BMC Genomics">
        <title>Genomic insights into host adaptation between the wheat stripe rust pathogen (Puccinia striiformis f. sp. tritici) and the barley stripe rust pathogen (Puccinia striiformis f. sp. hordei).</title>
        <authorList>
            <person name="Xia C."/>
            <person name="Wang M."/>
            <person name="Yin C."/>
            <person name="Cornejo O.E."/>
            <person name="Hulbert S.H."/>
            <person name="Chen X."/>
        </authorList>
    </citation>
    <scope>NUCLEOTIDE SEQUENCE [LARGE SCALE GENOMIC DNA]</scope>
    <source>
        <strain evidence="2">93TX-2</strain>
    </source>
</reference>
<feature type="non-terminal residue" evidence="1">
    <location>
        <position position="457"/>
    </location>
</feature>
<protein>
    <submittedName>
        <fullName evidence="1">Uncharacterized protein</fullName>
    </submittedName>
</protein>